<dbReference type="PANTHER" id="PTHR43409:SF7">
    <property type="entry name" value="BLL1977 PROTEIN"/>
    <property type="match status" value="1"/>
</dbReference>
<dbReference type="Proteomes" id="UP000075502">
    <property type="component" value="Unassembled WGS sequence"/>
</dbReference>
<keyword evidence="4" id="KW-0408">Iron</keyword>
<evidence type="ECO:0000313" key="8">
    <source>
        <dbReference type="EMBL" id="KYG02823.1"/>
    </source>
</evidence>
<dbReference type="Gene3D" id="3.40.50.280">
    <property type="entry name" value="Cobalamin-binding domain"/>
    <property type="match status" value="1"/>
</dbReference>
<dbReference type="InterPro" id="IPR023404">
    <property type="entry name" value="rSAM_horseshoe"/>
</dbReference>
<dbReference type="EMBL" id="JEME01002920">
    <property type="protein sequence ID" value="KYG02823.1"/>
    <property type="molecule type" value="Genomic_DNA"/>
</dbReference>
<dbReference type="NCBIfam" id="TIGR03975">
    <property type="entry name" value="rSAM_ocin_1"/>
    <property type="match status" value="1"/>
</dbReference>
<keyword evidence="5" id="KW-0411">Iron-sulfur</keyword>
<dbReference type="SFLD" id="SFLDF00324">
    <property type="entry name" value="bacteriocin_maturation"/>
    <property type="match status" value="1"/>
</dbReference>
<evidence type="ECO:0000259" key="7">
    <source>
        <dbReference type="PROSITE" id="PS51918"/>
    </source>
</evidence>
<dbReference type="InterPro" id="IPR006638">
    <property type="entry name" value="Elp3/MiaA/NifB-like_rSAM"/>
</dbReference>
<protein>
    <recommendedName>
        <fullName evidence="7">Radical SAM core domain-containing protein</fullName>
    </recommendedName>
</protein>
<accession>A0A150TDR5</accession>
<evidence type="ECO:0000256" key="2">
    <source>
        <dbReference type="ARBA" id="ARBA00022691"/>
    </source>
</evidence>
<keyword evidence="2" id="KW-0949">S-adenosyl-L-methionine</keyword>
<dbReference type="AlphaFoldDB" id="A0A150TDR5"/>
<feature type="domain" description="Radical SAM core" evidence="7">
    <location>
        <begin position="269"/>
        <end position="499"/>
    </location>
</feature>
<dbReference type="PANTHER" id="PTHR43409">
    <property type="entry name" value="ANAEROBIC MAGNESIUM-PROTOPORPHYRIN IX MONOMETHYL ESTER CYCLASE-RELATED"/>
    <property type="match status" value="1"/>
</dbReference>
<reference evidence="8 9" key="1">
    <citation type="submission" date="2014-02" db="EMBL/GenBank/DDBJ databases">
        <title>The small core and large imbalanced accessory genome model reveals a collaborative survival strategy of Sorangium cellulosum strains in nature.</title>
        <authorList>
            <person name="Han K."/>
            <person name="Peng R."/>
            <person name="Blom J."/>
            <person name="Li Y.-Z."/>
        </authorList>
    </citation>
    <scope>NUCLEOTIDE SEQUENCE [LARGE SCALE GENOMIC DNA]</scope>
    <source>
        <strain evidence="8 9">So0007-03</strain>
    </source>
</reference>
<dbReference type="GO" id="GO:0005829">
    <property type="term" value="C:cytosol"/>
    <property type="evidence" value="ECO:0007669"/>
    <property type="project" value="TreeGrafter"/>
</dbReference>
<dbReference type="Pfam" id="PF04055">
    <property type="entry name" value="Radical_SAM"/>
    <property type="match status" value="1"/>
</dbReference>
<dbReference type="SFLD" id="SFLDG01082">
    <property type="entry name" value="B12-binding_domain_containing"/>
    <property type="match status" value="1"/>
</dbReference>
<dbReference type="GO" id="GO:0003824">
    <property type="term" value="F:catalytic activity"/>
    <property type="evidence" value="ECO:0007669"/>
    <property type="project" value="InterPro"/>
</dbReference>
<dbReference type="InterPro" id="IPR058240">
    <property type="entry name" value="rSAM_sf"/>
</dbReference>
<dbReference type="GO" id="GO:0051536">
    <property type="term" value="F:iron-sulfur cluster binding"/>
    <property type="evidence" value="ECO:0007669"/>
    <property type="project" value="UniProtKB-KW"/>
</dbReference>
<dbReference type="SFLD" id="SFLDS00029">
    <property type="entry name" value="Radical_SAM"/>
    <property type="match status" value="1"/>
</dbReference>
<comment type="cofactor">
    <cofactor evidence="1">
        <name>[4Fe-4S] cluster</name>
        <dbReference type="ChEBI" id="CHEBI:49883"/>
    </cofactor>
</comment>
<dbReference type="InterPro" id="IPR007197">
    <property type="entry name" value="rSAM"/>
</dbReference>
<evidence type="ECO:0000256" key="6">
    <source>
        <dbReference type="SAM" id="MobiDB-lite"/>
    </source>
</evidence>
<organism evidence="8 9">
    <name type="scientific">Sorangium cellulosum</name>
    <name type="common">Polyangium cellulosum</name>
    <dbReference type="NCBI Taxonomy" id="56"/>
    <lineage>
        <taxon>Bacteria</taxon>
        <taxon>Pseudomonadati</taxon>
        <taxon>Myxococcota</taxon>
        <taxon>Polyangia</taxon>
        <taxon>Polyangiales</taxon>
        <taxon>Polyangiaceae</taxon>
        <taxon>Sorangium</taxon>
    </lineage>
</organism>
<dbReference type="InterPro" id="IPR023984">
    <property type="entry name" value="rSAM_ocin_1"/>
</dbReference>
<comment type="caution">
    <text evidence="8">The sequence shown here is derived from an EMBL/GenBank/DDBJ whole genome shotgun (WGS) entry which is preliminary data.</text>
</comment>
<evidence type="ECO:0000256" key="3">
    <source>
        <dbReference type="ARBA" id="ARBA00022723"/>
    </source>
</evidence>
<evidence type="ECO:0000256" key="1">
    <source>
        <dbReference type="ARBA" id="ARBA00001966"/>
    </source>
</evidence>
<dbReference type="GO" id="GO:0046872">
    <property type="term" value="F:metal ion binding"/>
    <property type="evidence" value="ECO:0007669"/>
    <property type="project" value="UniProtKB-KW"/>
</dbReference>
<dbReference type="InterPro" id="IPR051198">
    <property type="entry name" value="BchE-like"/>
</dbReference>
<name>A0A150TDR5_SORCE</name>
<proteinExistence type="predicted"/>
<dbReference type="SUPFAM" id="SSF102114">
    <property type="entry name" value="Radical SAM enzymes"/>
    <property type="match status" value="1"/>
</dbReference>
<evidence type="ECO:0000256" key="4">
    <source>
        <dbReference type="ARBA" id="ARBA00023004"/>
    </source>
</evidence>
<dbReference type="Gene3D" id="3.80.30.20">
    <property type="entry name" value="tm_1862 like domain"/>
    <property type="match status" value="1"/>
</dbReference>
<keyword evidence="3" id="KW-0479">Metal-binding</keyword>
<gene>
    <name evidence="8" type="ORF">BE21_54255</name>
</gene>
<dbReference type="CDD" id="cd01335">
    <property type="entry name" value="Radical_SAM"/>
    <property type="match status" value="1"/>
</dbReference>
<sequence length="669" mass="73563">MHDLTIDSPVMERHAPPLVLADVISKADALLIVPPFARLDLPHLGLHLLQACARRAGFEVAVLYAGMNLAREIGDAAYYAIAESATRHLLGERIFARAAYGVNLLGRSAEVALADLRLERGHGPRRCTVDRDLLRRLALHVEGWADRMAAELAEIGYPIVGCSTMFEQTAASIALLSRLKRLRPSTVTLLGGANCFGAMAGGIASLSESIDYVFSGESETAFPAFLAGARPSGRIVEGAPCMNLDGLPTPDYGDFYRQQRACRGDGAAERDKLLLSYESSRGCWWGQKHHCTFCGVAVMRYREKSPERVIEELRALLAVHPSRRVHFTDDIMPHTYFRTLIPRLGDELPGLTIFYEQKANLTLERLSALRRAGVSIIQPGIEALSSSLLTRMDKGLLARQNVALLRYARALRINLVWGLLHGFPGDGRDDYDHYLTLLPLLRHLEPPRDLLPLALFRFSPYGRWPERYGITNFRPTTAYADVLPDGADAEQVAYQFEGDFDSIASRHPELVAAIGAEIRAWNADWIERAPRLPELSIQWFGPDMYLLTDTRGLPGAPEVQLLPVRRAAAVLVGRPQDGRSELAEEQSWAVGNRYAVELDGWHVPLATAPDDVLARFEREHGPAAEARGAVNDTGQFGGLVSPAALSRRARATAGVEAPLDGSAQQVEKG</sequence>
<evidence type="ECO:0000256" key="5">
    <source>
        <dbReference type="ARBA" id="ARBA00023014"/>
    </source>
</evidence>
<feature type="region of interest" description="Disordered" evidence="6">
    <location>
        <begin position="650"/>
        <end position="669"/>
    </location>
</feature>
<evidence type="ECO:0000313" key="9">
    <source>
        <dbReference type="Proteomes" id="UP000075502"/>
    </source>
</evidence>
<dbReference type="PROSITE" id="PS51918">
    <property type="entry name" value="RADICAL_SAM"/>
    <property type="match status" value="1"/>
</dbReference>
<dbReference type="SMART" id="SM00729">
    <property type="entry name" value="Elp3"/>
    <property type="match status" value="1"/>
</dbReference>